<evidence type="ECO:0000313" key="1">
    <source>
        <dbReference type="EMBL" id="KAJ8617877.1"/>
    </source>
</evidence>
<organism evidence="1 2">
    <name type="scientific">Persea americana</name>
    <name type="common">Avocado</name>
    <dbReference type="NCBI Taxonomy" id="3435"/>
    <lineage>
        <taxon>Eukaryota</taxon>
        <taxon>Viridiplantae</taxon>
        <taxon>Streptophyta</taxon>
        <taxon>Embryophyta</taxon>
        <taxon>Tracheophyta</taxon>
        <taxon>Spermatophyta</taxon>
        <taxon>Magnoliopsida</taxon>
        <taxon>Magnoliidae</taxon>
        <taxon>Laurales</taxon>
        <taxon>Lauraceae</taxon>
        <taxon>Persea</taxon>
    </lineage>
</organism>
<dbReference type="EMBL" id="CM056812">
    <property type="protein sequence ID" value="KAJ8617877.1"/>
    <property type="molecule type" value="Genomic_DNA"/>
</dbReference>
<dbReference type="Proteomes" id="UP001234297">
    <property type="component" value="Chromosome 4"/>
</dbReference>
<reference evidence="1 2" key="1">
    <citation type="journal article" date="2022" name="Hortic Res">
        <title>A haplotype resolved chromosomal level avocado genome allows analysis of novel avocado genes.</title>
        <authorList>
            <person name="Nath O."/>
            <person name="Fletcher S.J."/>
            <person name="Hayward A."/>
            <person name="Shaw L.M."/>
            <person name="Masouleh A.K."/>
            <person name="Furtado A."/>
            <person name="Henry R.J."/>
            <person name="Mitter N."/>
        </authorList>
    </citation>
    <scope>NUCLEOTIDE SEQUENCE [LARGE SCALE GENOMIC DNA]</scope>
    <source>
        <strain evidence="2">cv. Hass</strain>
    </source>
</reference>
<gene>
    <name evidence="1" type="ORF">MRB53_014063</name>
</gene>
<comment type="caution">
    <text evidence="1">The sequence shown here is derived from an EMBL/GenBank/DDBJ whole genome shotgun (WGS) entry which is preliminary data.</text>
</comment>
<evidence type="ECO:0000313" key="2">
    <source>
        <dbReference type="Proteomes" id="UP001234297"/>
    </source>
</evidence>
<name>A0ACC2K9V5_PERAE</name>
<protein>
    <submittedName>
        <fullName evidence="1">Uncharacterized protein</fullName>
    </submittedName>
</protein>
<accession>A0ACC2K9V5</accession>
<keyword evidence="2" id="KW-1185">Reference proteome</keyword>
<sequence>MSVLNGAQMAMLVPRHLEKWPRKMMERLFVVAFIRSSISTTFNQSLNARYGKVSNSSHFLRCILGLSLYWLMSPLMVKLWIVISRECNVRVTLFNF</sequence>
<proteinExistence type="predicted"/>